<dbReference type="CDD" id="cd15798">
    <property type="entry name" value="PMEI-like_3"/>
    <property type="match status" value="1"/>
</dbReference>
<organism evidence="8 9">
    <name type="scientific">Cucumis sativus</name>
    <name type="common">Cucumber</name>
    <dbReference type="NCBI Taxonomy" id="3659"/>
    <lineage>
        <taxon>Eukaryota</taxon>
        <taxon>Viridiplantae</taxon>
        <taxon>Streptophyta</taxon>
        <taxon>Embryophyta</taxon>
        <taxon>Tracheophyta</taxon>
        <taxon>Spermatophyta</taxon>
        <taxon>Magnoliopsida</taxon>
        <taxon>eudicotyledons</taxon>
        <taxon>Gunneridae</taxon>
        <taxon>Pentapetalae</taxon>
        <taxon>rosids</taxon>
        <taxon>fabids</taxon>
        <taxon>Cucurbitales</taxon>
        <taxon>Cucurbitaceae</taxon>
        <taxon>Benincaseae</taxon>
        <taxon>Cucumis</taxon>
    </lineage>
</organism>
<dbReference type="GO" id="GO:0009827">
    <property type="term" value="P:plant-type cell wall modification"/>
    <property type="evidence" value="ECO:0000318"/>
    <property type="project" value="GO_Central"/>
</dbReference>
<dbReference type="OrthoDB" id="1430376at2759"/>
<evidence type="ECO:0000256" key="1">
    <source>
        <dbReference type="ARBA" id="ARBA00004271"/>
    </source>
</evidence>
<dbReference type="AlphaFoldDB" id="A0A0A0L8D1"/>
<evidence type="ECO:0000259" key="7">
    <source>
        <dbReference type="SMART" id="SM00856"/>
    </source>
</evidence>
<dbReference type="InterPro" id="IPR051955">
    <property type="entry name" value="PME_Inhibitor"/>
</dbReference>
<dbReference type="PANTHER" id="PTHR31080:SF117">
    <property type="entry name" value="PLANT INVERTASE_PECTIN METHYLESTERASE INHIBITOR SUPERFAMILY PROTEIN"/>
    <property type="match status" value="1"/>
</dbReference>
<keyword evidence="3" id="KW-0964">Secreted</keyword>
<reference evidence="8 9" key="2">
    <citation type="journal article" date="2009" name="PLoS ONE">
        <title>An integrated genetic and cytogenetic map of the cucumber genome.</title>
        <authorList>
            <person name="Ren Y."/>
            <person name="Zhang Z."/>
            <person name="Liu J."/>
            <person name="Staub J.E."/>
            <person name="Han Y."/>
            <person name="Cheng Z."/>
            <person name="Li X."/>
            <person name="Lu J."/>
            <person name="Miao H."/>
            <person name="Kang H."/>
            <person name="Xie B."/>
            <person name="Gu X."/>
            <person name="Wang X."/>
            <person name="Du Y."/>
            <person name="Jin W."/>
            <person name="Huang S."/>
        </authorList>
    </citation>
    <scope>NUCLEOTIDE SEQUENCE [LARGE SCALE GENOMIC DNA]</scope>
    <source>
        <strain evidence="9">cv. 9930</strain>
    </source>
</reference>
<comment type="similarity">
    <text evidence="6">Belongs to the PMEI family.</text>
</comment>
<dbReference type="Gramene" id="KGN57274">
    <property type="protein sequence ID" value="KGN57274"/>
    <property type="gene ID" value="Csa_3G175740"/>
</dbReference>
<evidence type="ECO:0000256" key="3">
    <source>
        <dbReference type="ARBA" id="ARBA00022525"/>
    </source>
</evidence>
<dbReference type="GO" id="GO:0048046">
    <property type="term" value="C:apoplast"/>
    <property type="evidence" value="ECO:0007669"/>
    <property type="project" value="UniProtKB-SubCell"/>
</dbReference>
<keyword evidence="4" id="KW-0732">Signal</keyword>
<evidence type="ECO:0000313" key="8">
    <source>
        <dbReference type="EMBL" id="KGN57274.1"/>
    </source>
</evidence>
<reference evidence="8 9" key="1">
    <citation type="journal article" date="2009" name="Nat. Genet.">
        <title>The genome of the cucumber, Cucumis sativus L.</title>
        <authorList>
            <person name="Huang S."/>
            <person name="Li R."/>
            <person name="Zhang Z."/>
            <person name="Li L."/>
            <person name="Gu X."/>
            <person name="Fan W."/>
            <person name="Lucas W.J."/>
            <person name="Wang X."/>
            <person name="Xie B."/>
            <person name="Ni P."/>
            <person name="Ren Y."/>
            <person name="Zhu H."/>
            <person name="Li J."/>
            <person name="Lin K."/>
            <person name="Jin W."/>
            <person name="Fei Z."/>
            <person name="Li G."/>
            <person name="Staub J."/>
            <person name="Kilian A."/>
            <person name="van der Vossen E.A."/>
            <person name="Wu Y."/>
            <person name="Guo J."/>
            <person name="He J."/>
            <person name="Jia Z."/>
            <person name="Ren Y."/>
            <person name="Tian G."/>
            <person name="Lu Y."/>
            <person name="Ruan J."/>
            <person name="Qian W."/>
            <person name="Wang M."/>
            <person name="Huang Q."/>
            <person name="Li B."/>
            <person name="Xuan Z."/>
            <person name="Cao J."/>
            <person name="Asan"/>
            <person name="Wu Z."/>
            <person name="Zhang J."/>
            <person name="Cai Q."/>
            <person name="Bai Y."/>
            <person name="Zhao B."/>
            <person name="Han Y."/>
            <person name="Li Y."/>
            <person name="Li X."/>
            <person name="Wang S."/>
            <person name="Shi Q."/>
            <person name="Liu S."/>
            <person name="Cho W.K."/>
            <person name="Kim J.Y."/>
            <person name="Xu Y."/>
            <person name="Heller-Uszynska K."/>
            <person name="Miao H."/>
            <person name="Cheng Z."/>
            <person name="Zhang S."/>
            <person name="Wu J."/>
            <person name="Yang Y."/>
            <person name="Kang H."/>
            <person name="Li M."/>
            <person name="Liang H."/>
            <person name="Ren X."/>
            <person name="Shi Z."/>
            <person name="Wen M."/>
            <person name="Jian M."/>
            <person name="Yang H."/>
            <person name="Zhang G."/>
            <person name="Yang Z."/>
            <person name="Chen R."/>
            <person name="Liu S."/>
            <person name="Li J."/>
            <person name="Ma L."/>
            <person name="Liu H."/>
            <person name="Zhou Y."/>
            <person name="Zhao J."/>
            <person name="Fang X."/>
            <person name="Li G."/>
            <person name="Fang L."/>
            <person name="Li Y."/>
            <person name="Liu D."/>
            <person name="Zheng H."/>
            <person name="Zhang Y."/>
            <person name="Qin N."/>
            <person name="Li Z."/>
            <person name="Yang G."/>
            <person name="Yang S."/>
            <person name="Bolund L."/>
            <person name="Kristiansen K."/>
            <person name="Zheng H."/>
            <person name="Li S."/>
            <person name="Zhang X."/>
            <person name="Yang H."/>
            <person name="Wang J."/>
            <person name="Sun R."/>
            <person name="Zhang B."/>
            <person name="Jiang S."/>
            <person name="Wang J."/>
            <person name="Du Y."/>
            <person name="Li S."/>
        </authorList>
    </citation>
    <scope>NUCLEOTIDE SEQUENCE [LARGE SCALE GENOMIC DNA]</scope>
    <source>
        <strain evidence="9">cv. 9930</strain>
    </source>
</reference>
<evidence type="ECO:0000256" key="6">
    <source>
        <dbReference type="ARBA" id="ARBA00038471"/>
    </source>
</evidence>
<dbReference type="SUPFAM" id="SSF101148">
    <property type="entry name" value="Plant invertase/pectin methylesterase inhibitor"/>
    <property type="match status" value="1"/>
</dbReference>
<evidence type="ECO:0000313" key="9">
    <source>
        <dbReference type="Proteomes" id="UP000029981"/>
    </source>
</evidence>
<evidence type="ECO:0000256" key="4">
    <source>
        <dbReference type="ARBA" id="ARBA00022729"/>
    </source>
</evidence>
<dbReference type="Gene3D" id="1.20.140.40">
    <property type="entry name" value="Invertase/pectin methylesterase inhibitor family protein"/>
    <property type="match status" value="1"/>
</dbReference>
<dbReference type="Proteomes" id="UP000029981">
    <property type="component" value="Chromosome 3"/>
</dbReference>
<dbReference type="SMART" id="SM00856">
    <property type="entry name" value="PMEI"/>
    <property type="match status" value="1"/>
</dbReference>
<evidence type="ECO:0000256" key="2">
    <source>
        <dbReference type="ARBA" id="ARBA00022523"/>
    </source>
</evidence>
<evidence type="ECO:0000256" key="5">
    <source>
        <dbReference type="ARBA" id="ARBA00023157"/>
    </source>
</evidence>
<dbReference type="OMA" id="FLCICIN"/>
<name>A0A0A0L8D1_CUCSA</name>
<dbReference type="FunFam" id="1.20.140.40:FF:000006">
    <property type="entry name" value="Pectinesterase inhibitor 3"/>
    <property type="match status" value="1"/>
</dbReference>
<gene>
    <name evidence="8" type="ORF">Csa_3G175740</name>
</gene>
<dbReference type="GO" id="GO:0009505">
    <property type="term" value="C:plant-type cell wall"/>
    <property type="evidence" value="ECO:0000318"/>
    <property type="project" value="GO_Central"/>
</dbReference>
<dbReference type="InterPro" id="IPR035513">
    <property type="entry name" value="Invertase/methylesterase_inhib"/>
</dbReference>
<dbReference type="Pfam" id="PF04043">
    <property type="entry name" value="PMEI"/>
    <property type="match status" value="1"/>
</dbReference>
<keyword evidence="2" id="KW-0052">Apoplast</keyword>
<keyword evidence="5" id="KW-1015">Disulfide bond</keyword>
<dbReference type="GO" id="GO:0004857">
    <property type="term" value="F:enzyme inhibitor activity"/>
    <property type="evidence" value="ECO:0000318"/>
    <property type="project" value="GO_Central"/>
</dbReference>
<comment type="subcellular location">
    <subcellularLocation>
        <location evidence="1">Secreted</location>
        <location evidence="1">Extracellular space</location>
        <location evidence="1">Apoplast</location>
    </subcellularLocation>
</comment>
<reference evidence="8 9" key="3">
    <citation type="journal article" date="2010" name="BMC Genomics">
        <title>Transcriptome sequencing and comparative analysis of cucumber flowers with different sex types.</title>
        <authorList>
            <person name="Guo S."/>
            <person name="Zheng Y."/>
            <person name="Joung J.G."/>
            <person name="Liu S."/>
            <person name="Zhang Z."/>
            <person name="Crasta O.R."/>
            <person name="Sobral B.W."/>
            <person name="Xu Y."/>
            <person name="Huang S."/>
            <person name="Fei Z."/>
        </authorList>
    </citation>
    <scope>NUCLEOTIDE SEQUENCE [LARGE SCALE GENOMIC DNA]</scope>
    <source>
        <strain evidence="9">cv. 9930</strain>
    </source>
</reference>
<proteinExistence type="inferred from homology"/>
<reference evidence="8 9" key="4">
    <citation type="journal article" date="2011" name="BMC Genomics">
        <title>RNA-Seq improves annotation of protein-coding genes in the cucumber genome.</title>
        <authorList>
            <person name="Li Z."/>
            <person name="Zhang Z."/>
            <person name="Yan P."/>
            <person name="Huang S."/>
            <person name="Fei Z."/>
            <person name="Lin K."/>
        </authorList>
    </citation>
    <scope>NUCLEOTIDE SEQUENCE [LARGE SCALE GENOMIC DNA]</scope>
    <source>
        <strain evidence="9">cv. 9930</strain>
    </source>
</reference>
<feature type="domain" description="Pectinesterase inhibitor" evidence="7">
    <location>
        <begin position="72"/>
        <end position="228"/>
    </location>
</feature>
<dbReference type="STRING" id="3659.A0A0A0L8D1"/>
<accession>A0A0A0L8D1</accession>
<dbReference type="EMBL" id="CM002924">
    <property type="protein sequence ID" value="KGN57274.1"/>
    <property type="molecule type" value="Genomic_DNA"/>
</dbReference>
<dbReference type="PANTHER" id="PTHR31080">
    <property type="entry name" value="PECTINESTERASE INHIBITOR-LIKE"/>
    <property type="match status" value="1"/>
</dbReference>
<dbReference type="NCBIfam" id="TIGR01614">
    <property type="entry name" value="PME_inhib"/>
    <property type="match status" value="1"/>
</dbReference>
<keyword evidence="9" id="KW-1185">Reference proteome</keyword>
<dbReference type="KEGG" id="csv:101218163"/>
<sequence>MCKCNGHLLINTKPISPLSLHHFPFLLNSFHLHKKKKKKKKKKGISNSKKSLILFQLILQLTLIHSAITPQSSTEFIKSSCSSTTYPRLCFSSLSVHANAIQTSPRLLATAALSVSLSSVKSTATQILKLSHSHGLPSRDVSALDDCLEELSDSVDSLAASISEMPKLRGTNFDLAMSNVQTWVSAALTDETTCSEGFQGKTVNGGVKGAVRTKIVNIAQLTSNALSLINRIGDLH</sequence>
<protein>
    <recommendedName>
        <fullName evidence="7">Pectinesterase inhibitor domain-containing protein</fullName>
    </recommendedName>
</protein>
<dbReference type="InterPro" id="IPR006501">
    <property type="entry name" value="Pectinesterase_inhib_dom"/>
</dbReference>